<feature type="binding site" evidence="9 11">
    <location>
        <position position="105"/>
    </location>
    <ligand>
        <name>substrate</name>
    </ligand>
</feature>
<feature type="active site" description="Nucleophile" evidence="9 10">
    <location>
        <position position="50"/>
    </location>
</feature>
<dbReference type="Gene3D" id="3.30.460.30">
    <property type="entry name" value="Glutamyl-tRNA reductase, N-terminal domain"/>
    <property type="match status" value="1"/>
</dbReference>
<comment type="caution">
    <text evidence="18">The sequence shown here is derived from an EMBL/GenBank/DDBJ whole genome shotgun (WGS) entry which is preliminary data.</text>
</comment>
<evidence type="ECO:0000259" key="16">
    <source>
        <dbReference type="Pfam" id="PF01488"/>
    </source>
</evidence>
<feature type="domain" description="Tetrapyrrole biosynthesis glutamyl-tRNA reductase dimerisation" evidence="15">
    <location>
        <begin position="320"/>
        <end position="413"/>
    </location>
</feature>
<dbReference type="SUPFAM" id="SSF51735">
    <property type="entry name" value="NAD(P)-binding Rossmann-fold domains"/>
    <property type="match status" value="1"/>
</dbReference>
<dbReference type="Pfam" id="PF00745">
    <property type="entry name" value="GlutR_dimer"/>
    <property type="match status" value="1"/>
</dbReference>
<feature type="site" description="Important for activity" evidence="9 13">
    <location>
        <position position="95"/>
    </location>
</feature>
<dbReference type="PANTHER" id="PTHR43013">
    <property type="entry name" value="GLUTAMYL-TRNA REDUCTASE"/>
    <property type="match status" value="1"/>
</dbReference>
<sequence length="427" mass="48021">MSFFALGVNHQTASVELREQIAFNAERLSRLLAEQRHHQNLKDLVVVSTCNRTEVYAMADNAESLLKWLADANNIDVKQLIHHVYRYENTQAITHLMRVASGLDSLMLGEPQILGQVKSALALSKEAQTVSPELNSVFEYAFYAAKRVRSETAVGSHAVSMGYAVAQLALQVFSKPEKLTVMVVAAGEMNSLVAKHLAEMGVAKIIICNRSRERADQLAQEIAHQVEVEIIEFSALAENLYRADVVSSCTGSLYQVIAYSDVKAALKKRRYQQMLMVDLAVPRDIDPKVEALDGVYLYGVDDLQSVIDENLAQRRQAAVEAEVMVNQLATQLITHQKVKEAGSTIHAYRQHSEEISQQELTHALEALHHGENAEQVLQQFAHRLTQKLMHPTSILLREAAKAENPDYFEWLQQHLQDVFDHERKPKH</sequence>
<evidence type="ECO:0000256" key="14">
    <source>
        <dbReference type="RuleBase" id="RU000584"/>
    </source>
</evidence>
<evidence type="ECO:0000256" key="8">
    <source>
        <dbReference type="ARBA" id="ARBA00068659"/>
    </source>
</evidence>
<organism evidence="18 19">
    <name type="scientific">Acinetobacter lactucae</name>
    <dbReference type="NCBI Taxonomy" id="1785128"/>
    <lineage>
        <taxon>Bacteria</taxon>
        <taxon>Pseudomonadati</taxon>
        <taxon>Pseudomonadota</taxon>
        <taxon>Gammaproteobacteria</taxon>
        <taxon>Moraxellales</taxon>
        <taxon>Moraxellaceae</taxon>
        <taxon>Acinetobacter</taxon>
        <taxon>Acinetobacter calcoaceticus/baumannii complex</taxon>
    </lineage>
</organism>
<accession>A0AB35K404</accession>
<comment type="subunit">
    <text evidence="9">Homodimer.</text>
</comment>
<dbReference type="Gene3D" id="3.40.50.720">
    <property type="entry name" value="NAD(P)-binding Rossmann-like Domain"/>
    <property type="match status" value="1"/>
</dbReference>
<dbReference type="AlphaFoldDB" id="A0AB35K404"/>
<evidence type="ECO:0000256" key="7">
    <source>
        <dbReference type="ARBA" id="ARBA00047464"/>
    </source>
</evidence>
<evidence type="ECO:0000256" key="3">
    <source>
        <dbReference type="ARBA" id="ARBA00012970"/>
    </source>
</evidence>
<dbReference type="InterPro" id="IPR036453">
    <property type="entry name" value="GluRdtase_dimer_dom_sf"/>
</dbReference>
<feature type="binding site" evidence="9 12">
    <location>
        <begin position="185"/>
        <end position="190"/>
    </location>
    <ligand>
        <name>NADP(+)</name>
        <dbReference type="ChEBI" id="CHEBI:58349"/>
    </ligand>
</feature>
<comment type="catalytic activity">
    <reaction evidence="7 9 14">
        <text>(S)-4-amino-5-oxopentanoate + tRNA(Glu) + NADP(+) = L-glutamyl-tRNA(Glu) + NADPH + H(+)</text>
        <dbReference type="Rhea" id="RHEA:12344"/>
        <dbReference type="Rhea" id="RHEA-COMP:9663"/>
        <dbReference type="Rhea" id="RHEA-COMP:9680"/>
        <dbReference type="ChEBI" id="CHEBI:15378"/>
        <dbReference type="ChEBI" id="CHEBI:57501"/>
        <dbReference type="ChEBI" id="CHEBI:57783"/>
        <dbReference type="ChEBI" id="CHEBI:58349"/>
        <dbReference type="ChEBI" id="CHEBI:78442"/>
        <dbReference type="ChEBI" id="CHEBI:78520"/>
        <dbReference type="EC" id="1.2.1.70"/>
    </reaction>
</comment>
<evidence type="ECO:0000256" key="13">
    <source>
        <dbReference type="PIRSR" id="PIRSR000445-4"/>
    </source>
</evidence>
<dbReference type="InterPro" id="IPR015895">
    <property type="entry name" value="4pyrrol_synth_GluRdtase_N"/>
</dbReference>
<dbReference type="InterPro" id="IPR006151">
    <property type="entry name" value="Shikm_DH/Glu-tRNA_Rdtase"/>
</dbReference>
<evidence type="ECO:0000256" key="6">
    <source>
        <dbReference type="ARBA" id="ARBA00023244"/>
    </source>
</evidence>
<evidence type="ECO:0000256" key="12">
    <source>
        <dbReference type="PIRSR" id="PIRSR000445-3"/>
    </source>
</evidence>
<dbReference type="GO" id="GO:0050661">
    <property type="term" value="F:NADP binding"/>
    <property type="evidence" value="ECO:0007669"/>
    <property type="project" value="InterPro"/>
</dbReference>
<dbReference type="RefSeq" id="WP_057106708.1">
    <property type="nucleotide sequence ID" value="NZ_CP168231.1"/>
</dbReference>
<evidence type="ECO:0000256" key="9">
    <source>
        <dbReference type="HAMAP-Rule" id="MF_00087"/>
    </source>
</evidence>
<comment type="miscellaneous">
    <text evidence="9">During catalysis, the active site Cys acts as a nucleophile attacking the alpha-carbonyl group of tRNA-bound glutamate with the formation of a thioester intermediate between enzyme and glutamate, and the concomitant release of tRNA(Glu). The thioester intermediate is finally reduced by direct hydride transfer from NADPH, to form the product GSA.</text>
</comment>
<proteinExistence type="inferred from homology"/>
<dbReference type="InterPro" id="IPR018214">
    <property type="entry name" value="GluRdtase_CS"/>
</dbReference>
<comment type="pathway">
    <text evidence="1 9 14">Porphyrin-containing compound metabolism; protoporphyrin-IX biosynthesis; 5-aminolevulinate from L-glutamyl-tRNA(Glu): step 1/2.</text>
</comment>
<evidence type="ECO:0000256" key="11">
    <source>
        <dbReference type="PIRSR" id="PIRSR000445-2"/>
    </source>
</evidence>
<reference evidence="18" key="1">
    <citation type="submission" date="2022-12" db="EMBL/GenBank/DDBJ databases">
        <title>Acinetobacter lactucae: Emerging opportunistic pathogenic species of genus Acinetobacter isolated from immunocompromised patients in clinical settings of India.</title>
        <authorList>
            <person name="Amar A.K."/>
            <person name="Sawant A.R."/>
            <person name="Meera M."/>
            <person name="Tomar A."/>
            <person name="Sistla S."/>
            <person name="Prashanth K."/>
        </authorList>
    </citation>
    <scope>NUCLEOTIDE SEQUENCE</scope>
    <source>
        <strain evidence="18">PKAL1828C</strain>
    </source>
</reference>
<dbReference type="SUPFAM" id="SSF69742">
    <property type="entry name" value="Glutamyl tRNA-reductase catalytic, N-terminal domain"/>
    <property type="match status" value="1"/>
</dbReference>
<evidence type="ECO:0000256" key="1">
    <source>
        <dbReference type="ARBA" id="ARBA00005059"/>
    </source>
</evidence>
<dbReference type="EMBL" id="JALNTG010000027">
    <property type="protein sequence ID" value="MDD9320244.1"/>
    <property type="molecule type" value="Genomic_DNA"/>
</dbReference>
<evidence type="ECO:0000256" key="10">
    <source>
        <dbReference type="PIRSR" id="PIRSR000445-1"/>
    </source>
</evidence>
<evidence type="ECO:0000313" key="19">
    <source>
        <dbReference type="Proteomes" id="UP001150055"/>
    </source>
</evidence>
<feature type="binding site" evidence="9 11">
    <location>
        <position position="116"/>
    </location>
    <ligand>
        <name>substrate</name>
    </ligand>
</feature>
<dbReference type="FunFam" id="3.40.50.720:FF:000031">
    <property type="entry name" value="Glutamyl-tRNA reductase"/>
    <property type="match status" value="1"/>
</dbReference>
<dbReference type="SUPFAM" id="SSF69075">
    <property type="entry name" value="Glutamyl tRNA-reductase dimerization domain"/>
    <property type="match status" value="1"/>
</dbReference>
<dbReference type="InterPro" id="IPR000343">
    <property type="entry name" value="4pyrrol_synth_GluRdtase"/>
</dbReference>
<keyword evidence="5 9" id="KW-0560">Oxidoreductase</keyword>
<keyword evidence="4 9" id="KW-0521">NADP</keyword>
<dbReference type="PANTHER" id="PTHR43013:SF1">
    <property type="entry name" value="GLUTAMYL-TRNA REDUCTASE"/>
    <property type="match status" value="1"/>
</dbReference>
<feature type="binding site" evidence="9 11">
    <location>
        <begin position="110"/>
        <end position="112"/>
    </location>
    <ligand>
        <name>substrate</name>
    </ligand>
</feature>
<evidence type="ECO:0000256" key="4">
    <source>
        <dbReference type="ARBA" id="ARBA00022857"/>
    </source>
</evidence>
<dbReference type="CDD" id="cd05213">
    <property type="entry name" value="NAD_bind_Glutamyl_tRNA_reduct"/>
    <property type="match status" value="1"/>
</dbReference>
<dbReference type="GO" id="GO:0019353">
    <property type="term" value="P:protoporphyrinogen IX biosynthetic process from glutamate"/>
    <property type="evidence" value="ECO:0007669"/>
    <property type="project" value="TreeGrafter"/>
</dbReference>
<evidence type="ECO:0000259" key="17">
    <source>
        <dbReference type="Pfam" id="PF05201"/>
    </source>
</evidence>
<dbReference type="Pfam" id="PF05201">
    <property type="entry name" value="GlutR_N"/>
    <property type="match status" value="1"/>
</dbReference>
<dbReference type="NCBIfam" id="TIGR01035">
    <property type="entry name" value="hemA"/>
    <property type="match status" value="1"/>
</dbReference>
<comment type="similarity">
    <text evidence="2 9 14">Belongs to the glutamyl-tRNA reductase family.</text>
</comment>
<evidence type="ECO:0000259" key="15">
    <source>
        <dbReference type="Pfam" id="PF00745"/>
    </source>
</evidence>
<dbReference type="InterPro" id="IPR036291">
    <property type="entry name" value="NAD(P)-bd_dom_sf"/>
</dbReference>
<evidence type="ECO:0000313" key="18">
    <source>
        <dbReference type="EMBL" id="MDD9320244.1"/>
    </source>
</evidence>
<dbReference type="FunFam" id="3.30.460.30:FF:000001">
    <property type="entry name" value="Glutamyl-tRNA reductase"/>
    <property type="match status" value="1"/>
</dbReference>
<evidence type="ECO:0000256" key="2">
    <source>
        <dbReference type="ARBA" id="ARBA00005916"/>
    </source>
</evidence>
<dbReference type="HAMAP" id="MF_00087">
    <property type="entry name" value="Glu_tRNA_reductase"/>
    <property type="match status" value="1"/>
</dbReference>
<feature type="domain" description="Quinate/shikimate 5-dehydrogenase/glutamyl-tRNA reductase" evidence="16">
    <location>
        <begin position="168"/>
        <end position="306"/>
    </location>
</feature>
<protein>
    <recommendedName>
        <fullName evidence="8 9">Glutamyl-tRNA reductase</fullName>
        <shortName evidence="9">GluTR</shortName>
        <ecNumber evidence="3 9">1.2.1.70</ecNumber>
    </recommendedName>
</protein>
<name>A0AB35K404_9GAMM</name>
<dbReference type="Pfam" id="PF01488">
    <property type="entry name" value="Shikimate_DH"/>
    <property type="match status" value="1"/>
</dbReference>
<dbReference type="GO" id="GO:0008883">
    <property type="term" value="F:glutamyl-tRNA reductase activity"/>
    <property type="evidence" value="ECO:0007669"/>
    <property type="project" value="UniProtKB-UniRule"/>
</dbReference>
<dbReference type="PIRSF" id="PIRSF000445">
    <property type="entry name" value="4pyrrol_synth_GluRdtase"/>
    <property type="match status" value="1"/>
</dbReference>
<evidence type="ECO:0000256" key="5">
    <source>
        <dbReference type="ARBA" id="ARBA00023002"/>
    </source>
</evidence>
<feature type="binding site" evidence="9 11">
    <location>
        <begin position="49"/>
        <end position="52"/>
    </location>
    <ligand>
        <name>substrate</name>
    </ligand>
</feature>
<keyword evidence="6 9" id="KW-0627">Porphyrin biosynthesis</keyword>
<dbReference type="Proteomes" id="UP001150055">
    <property type="component" value="Unassembled WGS sequence"/>
</dbReference>
<gene>
    <name evidence="9 18" type="primary">hemA</name>
    <name evidence="18" type="ORF">M0O54_08920</name>
</gene>
<feature type="domain" description="Glutamyl-tRNA reductase N-terminal" evidence="17">
    <location>
        <begin position="6"/>
        <end position="152"/>
    </location>
</feature>
<dbReference type="InterPro" id="IPR015896">
    <property type="entry name" value="4pyrrol_synth_GluRdtase_dimer"/>
</dbReference>
<dbReference type="InterPro" id="IPR036343">
    <property type="entry name" value="GluRdtase_N_sf"/>
</dbReference>
<comment type="domain">
    <text evidence="9">Possesses an unusual extended V-shaped dimeric structure with each monomer consisting of three distinct domains arranged along a curved 'spinal' alpha-helix. The N-terminal catalytic domain specifically recognizes the glutamate moiety of the substrate. The second domain is the NADPH-binding domain, and the third C-terminal domain is responsible for dimerization.</text>
</comment>
<dbReference type="EC" id="1.2.1.70" evidence="3 9"/>
<dbReference type="PROSITE" id="PS00747">
    <property type="entry name" value="GLUTR"/>
    <property type="match status" value="1"/>
</dbReference>
<comment type="function">
    <text evidence="9">Catalyzes the NADPH-dependent reduction of glutamyl-tRNA(Glu) to glutamate 1-semialdehyde (GSA).</text>
</comment>